<name>A0A1M6LRG5_9CLOT</name>
<dbReference type="Gene3D" id="3.40.50.1390">
    <property type="entry name" value="Resolvase, N-terminal catalytic domain"/>
    <property type="match status" value="1"/>
</dbReference>
<dbReference type="PANTHER" id="PTHR30461">
    <property type="entry name" value="DNA-INVERTASE FROM LAMBDOID PROPHAGE"/>
    <property type="match status" value="1"/>
</dbReference>
<sequence length="444" mass="51746">MIIKIPEPEELMLKMATQANNYTAIYARKSNLNSEGCSIETQLSLAKKYAYEHNLLIFKEYSEVLSAVKNDIHNRTELEKLLQDAKSGKFKNLILYRRDRLARTSKDFLILKSKFKKYGVKLHYTADTMVADDSPLSSFIDNILMAVSELEPNNIAIRTANGRKIKRESGYYEARLAPFGFIKEKIFIENKERSYFYPDNTYVDMIKNIFQIYVDKDDILDFSQLRTKLLDENICNLSTEKITNLILHPIYCGKMFFKPAFKFINGYLIDTAINEPLEFTFNNFINCKNVDAIIDENLWFEAICKYLSVTEKKINDNLKTIQKDLFKGKVFCGNCSSLLHKANTSYICTNCSDVKISYNKLIKRLNNFLRNDLLDEFRLNNYIKICTRNINSKLNTTKDELKENIKSQTKYVNLYLDDNSNKDISDKLIILKKTENDLTELILQ</sequence>
<protein>
    <submittedName>
        <fullName evidence="2">Site-specific DNA recombinase</fullName>
    </submittedName>
</protein>
<dbReference type="AlphaFoldDB" id="A0A1M6LRG5"/>
<dbReference type="SMART" id="SM00857">
    <property type="entry name" value="Resolvase"/>
    <property type="match status" value="1"/>
</dbReference>
<evidence type="ECO:0000259" key="1">
    <source>
        <dbReference type="PROSITE" id="PS51736"/>
    </source>
</evidence>
<dbReference type="RefSeq" id="WP_084108717.1">
    <property type="nucleotide sequence ID" value="NZ_FQZB01000010.1"/>
</dbReference>
<reference evidence="2 3" key="1">
    <citation type="submission" date="2016-11" db="EMBL/GenBank/DDBJ databases">
        <authorList>
            <person name="Jaros S."/>
            <person name="Januszkiewicz K."/>
            <person name="Wedrychowicz H."/>
        </authorList>
    </citation>
    <scope>NUCLEOTIDE SEQUENCE [LARGE SCALE GENOMIC DNA]</scope>
    <source>
        <strain evidence="2 3">DSM 21758</strain>
    </source>
</reference>
<dbReference type="OrthoDB" id="9781670at2"/>
<dbReference type="EMBL" id="FQZB01000010">
    <property type="protein sequence ID" value="SHJ73779.1"/>
    <property type="molecule type" value="Genomic_DNA"/>
</dbReference>
<dbReference type="Pfam" id="PF00239">
    <property type="entry name" value="Resolvase"/>
    <property type="match status" value="1"/>
</dbReference>
<dbReference type="GO" id="GO:0003677">
    <property type="term" value="F:DNA binding"/>
    <property type="evidence" value="ECO:0007669"/>
    <property type="project" value="InterPro"/>
</dbReference>
<dbReference type="InterPro" id="IPR038109">
    <property type="entry name" value="DNA_bind_recomb_sf"/>
</dbReference>
<evidence type="ECO:0000313" key="3">
    <source>
        <dbReference type="Proteomes" id="UP000184310"/>
    </source>
</evidence>
<evidence type="ECO:0000313" key="2">
    <source>
        <dbReference type="EMBL" id="SHJ73779.1"/>
    </source>
</evidence>
<accession>A0A1M6LRG5</accession>
<dbReference type="STRING" id="1121302.SAMN02745163_02467"/>
<feature type="domain" description="Resolvase/invertase-type recombinase catalytic" evidence="1">
    <location>
        <begin position="22"/>
        <end position="170"/>
    </location>
</feature>
<dbReference type="PANTHER" id="PTHR30461:SF23">
    <property type="entry name" value="DNA RECOMBINASE-RELATED"/>
    <property type="match status" value="1"/>
</dbReference>
<keyword evidence="3" id="KW-1185">Reference proteome</keyword>
<dbReference type="InterPro" id="IPR050639">
    <property type="entry name" value="SSR_resolvase"/>
</dbReference>
<gene>
    <name evidence="2" type="ORF">SAMN02745163_02467</name>
</gene>
<dbReference type="PROSITE" id="PS51736">
    <property type="entry name" value="RECOMBINASES_3"/>
    <property type="match status" value="1"/>
</dbReference>
<dbReference type="CDD" id="cd00338">
    <property type="entry name" value="Ser_Recombinase"/>
    <property type="match status" value="1"/>
</dbReference>
<dbReference type="GO" id="GO:0000150">
    <property type="term" value="F:DNA strand exchange activity"/>
    <property type="evidence" value="ECO:0007669"/>
    <property type="project" value="InterPro"/>
</dbReference>
<dbReference type="Proteomes" id="UP000184310">
    <property type="component" value="Unassembled WGS sequence"/>
</dbReference>
<dbReference type="InterPro" id="IPR036162">
    <property type="entry name" value="Resolvase-like_N_sf"/>
</dbReference>
<organism evidence="2 3">
    <name type="scientific">Clostridium cavendishii DSM 21758</name>
    <dbReference type="NCBI Taxonomy" id="1121302"/>
    <lineage>
        <taxon>Bacteria</taxon>
        <taxon>Bacillati</taxon>
        <taxon>Bacillota</taxon>
        <taxon>Clostridia</taxon>
        <taxon>Eubacteriales</taxon>
        <taxon>Clostridiaceae</taxon>
        <taxon>Clostridium</taxon>
    </lineage>
</organism>
<dbReference type="Gene3D" id="3.90.1750.20">
    <property type="entry name" value="Putative Large Serine Recombinase, Chain B, Domain 2"/>
    <property type="match status" value="1"/>
</dbReference>
<proteinExistence type="predicted"/>
<dbReference type="SUPFAM" id="SSF53041">
    <property type="entry name" value="Resolvase-like"/>
    <property type="match status" value="1"/>
</dbReference>
<dbReference type="InterPro" id="IPR006119">
    <property type="entry name" value="Resolv_N"/>
</dbReference>